<dbReference type="AlphaFoldDB" id="A0A183C3V3"/>
<accession>A0A183C3V3</accession>
<reference evidence="1" key="2">
    <citation type="submission" date="2014-05" db="EMBL/GenBank/DDBJ databases">
        <title>The genome and life-stage specific transcriptomes of Globodera pallida elucidate key aspects of plant parasitism by a cyst nematode.</title>
        <authorList>
            <person name="Cotton J.A."/>
            <person name="Lilley C.J."/>
            <person name="Jones L.M."/>
            <person name="Kikuchi T."/>
            <person name="Reid A.J."/>
            <person name="Thorpe P."/>
            <person name="Tsai I.J."/>
            <person name="Beasley H."/>
            <person name="Blok V."/>
            <person name="Cock P.J.A."/>
            <person name="Van den Akker S.E."/>
            <person name="Holroyd N."/>
            <person name="Hunt M."/>
            <person name="Mantelin S."/>
            <person name="Naghra H."/>
            <person name="Pain A."/>
            <person name="Palomares-Rius J.E."/>
            <person name="Zarowiecki M."/>
            <person name="Berriman M."/>
            <person name="Jones J.T."/>
            <person name="Urwin P.E."/>
        </authorList>
    </citation>
    <scope>NUCLEOTIDE SEQUENCE [LARGE SCALE GENOMIC DNA]</scope>
    <source>
        <strain evidence="1">Lindley</strain>
    </source>
</reference>
<reference evidence="1" key="1">
    <citation type="submission" date="2013-12" db="EMBL/GenBank/DDBJ databases">
        <authorList>
            <person name="Aslett M."/>
        </authorList>
    </citation>
    <scope>NUCLEOTIDE SEQUENCE [LARGE SCALE GENOMIC DNA]</scope>
    <source>
        <strain evidence="1">Lindley</strain>
    </source>
</reference>
<reference evidence="2" key="3">
    <citation type="submission" date="2016-06" db="UniProtKB">
        <authorList>
            <consortium name="WormBaseParasite"/>
        </authorList>
    </citation>
    <scope>IDENTIFICATION</scope>
</reference>
<sequence length="304" mass="34770">MNVHEFHSLATPITRSHQCSEPVSISDKQIREVRWLHFAHSLTILGSLNAPLAESVLNKRFFELVLNAHKKEDSTEHLVQWDLICFRNIASAARLELPKDKVPPIDDALLDSGDPRSFSLVRDIKRGAFVEQKQSSLMERFELMFRLVAPLNSHSTSQEWHKTGAFLEGRCFVDTAEHQLVPLREANDANSNVREVAVLLLMDRHFTQSIGPSAAEEEGPDRPTGINQMNIRHLKMVGIHPIVFTERHFRELGDDERSQIKFIRERILSLSEEFHYHSKWTKEQNIGAGQSLFPSICLATLVRI</sequence>
<keyword evidence="1" id="KW-1185">Reference proteome</keyword>
<name>A0A183C3V3_GLOPA</name>
<dbReference type="WBParaSite" id="GPLIN_000754700">
    <property type="protein sequence ID" value="GPLIN_000754700"/>
    <property type="gene ID" value="GPLIN_000754700"/>
</dbReference>
<dbReference type="Proteomes" id="UP000050741">
    <property type="component" value="Unassembled WGS sequence"/>
</dbReference>
<evidence type="ECO:0000313" key="1">
    <source>
        <dbReference type="Proteomes" id="UP000050741"/>
    </source>
</evidence>
<organism evidence="1 2">
    <name type="scientific">Globodera pallida</name>
    <name type="common">Potato cyst nematode worm</name>
    <name type="synonym">Heterodera pallida</name>
    <dbReference type="NCBI Taxonomy" id="36090"/>
    <lineage>
        <taxon>Eukaryota</taxon>
        <taxon>Metazoa</taxon>
        <taxon>Ecdysozoa</taxon>
        <taxon>Nematoda</taxon>
        <taxon>Chromadorea</taxon>
        <taxon>Rhabditida</taxon>
        <taxon>Tylenchina</taxon>
        <taxon>Tylenchomorpha</taxon>
        <taxon>Tylenchoidea</taxon>
        <taxon>Heteroderidae</taxon>
        <taxon>Heteroderinae</taxon>
        <taxon>Globodera</taxon>
    </lineage>
</organism>
<evidence type="ECO:0000313" key="2">
    <source>
        <dbReference type="WBParaSite" id="GPLIN_000754700"/>
    </source>
</evidence>
<protein>
    <submittedName>
        <fullName evidence="2">ELMO domain-containing protein</fullName>
    </submittedName>
</protein>
<proteinExistence type="predicted"/>